<organism evidence="2 3">
    <name type="scientific">Ralstonia thomasii</name>
    <dbReference type="NCBI Taxonomy" id="3058596"/>
    <lineage>
        <taxon>Bacteria</taxon>
        <taxon>Pseudomonadati</taxon>
        <taxon>Pseudomonadota</taxon>
        <taxon>Betaproteobacteria</taxon>
        <taxon>Burkholderiales</taxon>
        <taxon>Burkholderiaceae</taxon>
        <taxon>Ralstonia</taxon>
    </lineage>
</organism>
<keyword evidence="1" id="KW-0812">Transmembrane</keyword>
<dbReference type="RefSeq" id="WP_316685520.1">
    <property type="nucleotide sequence ID" value="NZ_CATZAZ010000016.1"/>
</dbReference>
<evidence type="ECO:0000313" key="2">
    <source>
        <dbReference type="EMBL" id="CAJ0807333.1"/>
    </source>
</evidence>
<accession>A0AAD2BUB8</accession>
<feature type="transmembrane region" description="Helical" evidence="1">
    <location>
        <begin position="6"/>
        <end position="28"/>
    </location>
</feature>
<name>A0AAD2BUB8_9RALS</name>
<dbReference type="EMBL" id="CATZAZ010000016">
    <property type="protein sequence ID" value="CAJ0807333.1"/>
    <property type="molecule type" value="Genomic_DNA"/>
</dbReference>
<sequence length="52" mass="5794">MTPAILIEIGIYTAIVIVVAAVAAMLIVSVGDDFPKQFQDEQDDERSQRRRC</sequence>
<reference evidence="2" key="1">
    <citation type="submission" date="2023-07" db="EMBL/GenBank/DDBJ databases">
        <authorList>
            <person name="Peeters C."/>
        </authorList>
    </citation>
    <scope>NUCLEOTIDE SEQUENCE</scope>
    <source>
        <strain evidence="2">R-77560</strain>
    </source>
</reference>
<dbReference type="Proteomes" id="UP001189756">
    <property type="component" value="Unassembled WGS sequence"/>
</dbReference>
<keyword evidence="1" id="KW-0472">Membrane</keyword>
<evidence type="ECO:0000256" key="1">
    <source>
        <dbReference type="SAM" id="Phobius"/>
    </source>
</evidence>
<evidence type="ECO:0000313" key="3">
    <source>
        <dbReference type="Proteomes" id="UP001189756"/>
    </source>
</evidence>
<keyword evidence="1" id="KW-1133">Transmembrane helix</keyword>
<evidence type="ECO:0008006" key="4">
    <source>
        <dbReference type="Google" id="ProtNLM"/>
    </source>
</evidence>
<dbReference type="AlphaFoldDB" id="A0AAD2BUB8"/>
<proteinExistence type="predicted"/>
<protein>
    <recommendedName>
        <fullName evidence="4">Transmembrane protein</fullName>
    </recommendedName>
</protein>
<comment type="caution">
    <text evidence="2">The sequence shown here is derived from an EMBL/GenBank/DDBJ whole genome shotgun (WGS) entry which is preliminary data.</text>
</comment>
<gene>
    <name evidence="2" type="ORF">R77560_04561</name>
</gene>